<sequence length="123" mass="14046">MIIDLQELIVIPLLCTEVASGKNMKLQCVSKFEFGFILTKEDGFPTTKNQSSTSQRNEHKAVFFMYHFTSTWAGNYRCFSVMSNDPNVWSHPSDPLELEVKEFPGNPMEPSYSITLPHNQNLP</sequence>
<dbReference type="Pfam" id="PF00047">
    <property type="entry name" value="ig"/>
    <property type="match status" value="1"/>
</dbReference>
<dbReference type="InterPro" id="IPR013783">
    <property type="entry name" value="Ig-like_fold"/>
</dbReference>
<protein>
    <recommendedName>
        <fullName evidence="4">Immunoglobulin-like beta-sandwich domain-containing protein</fullName>
    </recommendedName>
</protein>
<proteinExistence type="predicted"/>
<evidence type="ECO:0000313" key="5">
    <source>
        <dbReference type="EMBL" id="KAK2090569.1"/>
    </source>
</evidence>
<feature type="domain" description="Immunoglobulin-like beta-sandwich" evidence="4">
    <location>
        <begin position="17"/>
        <end position="90"/>
    </location>
</feature>
<dbReference type="InterPro" id="IPR036179">
    <property type="entry name" value="Ig-like_dom_sf"/>
</dbReference>
<evidence type="ECO:0000256" key="3">
    <source>
        <dbReference type="ARBA" id="ARBA00023319"/>
    </source>
</evidence>
<dbReference type="InterPro" id="IPR013151">
    <property type="entry name" value="Immunoglobulin_dom"/>
</dbReference>
<dbReference type="PANTHER" id="PTHR11738:SF172">
    <property type="entry name" value="IG-LIKE DOMAIN-CONTAINING PROTEIN"/>
    <property type="match status" value="1"/>
</dbReference>
<gene>
    <name evidence="5" type="ORF">P7K49_031826</name>
</gene>
<comment type="caution">
    <text evidence="5">The sequence shown here is derived from an EMBL/GenBank/DDBJ whole genome shotgun (WGS) entry which is preliminary data.</text>
</comment>
<dbReference type="EMBL" id="JASSZA010000017">
    <property type="protein sequence ID" value="KAK2090569.1"/>
    <property type="molecule type" value="Genomic_DNA"/>
</dbReference>
<organism evidence="5 6">
    <name type="scientific">Saguinus oedipus</name>
    <name type="common">Cotton-top tamarin</name>
    <name type="synonym">Oedipomidas oedipus</name>
    <dbReference type="NCBI Taxonomy" id="9490"/>
    <lineage>
        <taxon>Eukaryota</taxon>
        <taxon>Metazoa</taxon>
        <taxon>Chordata</taxon>
        <taxon>Craniata</taxon>
        <taxon>Vertebrata</taxon>
        <taxon>Euteleostomi</taxon>
        <taxon>Mammalia</taxon>
        <taxon>Eutheria</taxon>
        <taxon>Euarchontoglires</taxon>
        <taxon>Primates</taxon>
        <taxon>Haplorrhini</taxon>
        <taxon>Platyrrhini</taxon>
        <taxon>Cebidae</taxon>
        <taxon>Callitrichinae</taxon>
        <taxon>Saguinus</taxon>
    </lineage>
</organism>
<evidence type="ECO:0000259" key="4">
    <source>
        <dbReference type="Pfam" id="PF00047"/>
    </source>
</evidence>
<reference evidence="5 6" key="1">
    <citation type="submission" date="2023-05" db="EMBL/GenBank/DDBJ databases">
        <title>B98-5 Cell Line De Novo Hybrid Assembly: An Optical Mapping Approach.</title>
        <authorList>
            <person name="Kananen K."/>
            <person name="Auerbach J.A."/>
            <person name="Kautto E."/>
            <person name="Blachly J.S."/>
        </authorList>
    </citation>
    <scope>NUCLEOTIDE SEQUENCE [LARGE SCALE GENOMIC DNA]</scope>
    <source>
        <strain evidence="5">B95-8</strain>
        <tissue evidence="5">Cell line</tissue>
    </source>
</reference>
<accession>A0ABQ9U0I5</accession>
<keyword evidence="1" id="KW-0677">Repeat</keyword>
<evidence type="ECO:0000256" key="1">
    <source>
        <dbReference type="ARBA" id="ARBA00022737"/>
    </source>
</evidence>
<evidence type="ECO:0000256" key="2">
    <source>
        <dbReference type="ARBA" id="ARBA00023157"/>
    </source>
</evidence>
<dbReference type="Gene3D" id="2.60.40.10">
    <property type="entry name" value="Immunoglobulins"/>
    <property type="match status" value="1"/>
</dbReference>
<keyword evidence="6" id="KW-1185">Reference proteome</keyword>
<dbReference type="SUPFAM" id="SSF48726">
    <property type="entry name" value="Immunoglobulin"/>
    <property type="match status" value="1"/>
</dbReference>
<keyword evidence="3" id="KW-0393">Immunoglobulin domain</keyword>
<keyword evidence="2" id="KW-1015">Disulfide bond</keyword>
<dbReference type="PANTHER" id="PTHR11738">
    <property type="entry name" value="MHC CLASS I NK CELL RECEPTOR"/>
    <property type="match status" value="1"/>
</dbReference>
<dbReference type="InterPro" id="IPR050412">
    <property type="entry name" value="Ig-like_Receptors_ImmuneReg"/>
</dbReference>
<name>A0ABQ9U0I5_SAGOE</name>
<evidence type="ECO:0000313" key="6">
    <source>
        <dbReference type="Proteomes" id="UP001266305"/>
    </source>
</evidence>
<dbReference type="Proteomes" id="UP001266305">
    <property type="component" value="Unassembled WGS sequence"/>
</dbReference>